<organism evidence="7 8">
    <name type="scientific">Pedococcus ginsenosidimutans</name>
    <dbReference type="NCBI Taxonomy" id="490570"/>
    <lineage>
        <taxon>Bacteria</taxon>
        <taxon>Bacillati</taxon>
        <taxon>Actinomycetota</taxon>
        <taxon>Actinomycetes</taxon>
        <taxon>Micrococcales</taxon>
        <taxon>Intrasporangiaceae</taxon>
        <taxon>Pedococcus</taxon>
    </lineage>
</organism>
<protein>
    <recommendedName>
        <fullName evidence="4">Adenosine 5'-phosphosulfate reductase</fullName>
        <shortName evidence="4">APS reductase</shortName>
        <ecNumber evidence="4">1.8.4.10</ecNumber>
    </recommendedName>
    <alternativeName>
        <fullName evidence="4">5'-adenylylsulfate reductase</fullName>
    </alternativeName>
    <alternativeName>
        <fullName evidence="4">Thioredoxin-dependent 5'-adenylylsulfate reductase</fullName>
    </alternativeName>
</protein>
<gene>
    <name evidence="4" type="primary">cysH</name>
    <name evidence="7" type="ORF">GCM10025782_32190</name>
</gene>
<feature type="active site" description="Nucleophile; cysteine thiosulfonate intermediate" evidence="4">
    <location>
        <position position="253"/>
    </location>
</feature>
<comment type="subcellular location">
    <subcellularLocation>
        <location evidence="4">Cytoplasm</location>
    </subcellularLocation>
</comment>
<comment type="pathway">
    <text evidence="3 4">Sulfur metabolism; hydrogen sulfide biosynthesis; sulfite from sulfate.</text>
</comment>
<dbReference type="HAMAP" id="MF_00063">
    <property type="entry name" value="CysH"/>
    <property type="match status" value="1"/>
</dbReference>
<evidence type="ECO:0000313" key="7">
    <source>
        <dbReference type="EMBL" id="GAA4730664.1"/>
    </source>
</evidence>
<dbReference type="EMBL" id="BAABLO010000012">
    <property type="protein sequence ID" value="GAA4730664.1"/>
    <property type="molecule type" value="Genomic_DNA"/>
</dbReference>
<evidence type="ECO:0000256" key="1">
    <source>
        <dbReference type="ARBA" id="ARBA00009732"/>
    </source>
</evidence>
<feature type="compositionally biased region" description="Basic and acidic residues" evidence="5">
    <location>
        <begin position="238"/>
        <end position="257"/>
    </location>
</feature>
<keyword evidence="4" id="KW-0963">Cytoplasm</keyword>
<comment type="function">
    <text evidence="4">Catalyzes the formation of sulfite from adenosine 5'-phosphosulfate (APS) using thioredoxin as an electron donor.</text>
</comment>
<dbReference type="Proteomes" id="UP001500556">
    <property type="component" value="Unassembled WGS sequence"/>
</dbReference>
<comment type="catalytic activity">
    <reaction evidence="4">
        <text>[thioredoxin]-disulfide + sulfite + AMP + 2 H(+) = adenosine 5'-phosphosulfate + [thioredoxin]-dithiol</text>
        <dbReference type="Rhea" id="RHEA:21976"/>
        <dbReference type="Rhea" id="RHEA-COMP:10698"/>
        <dbReference type="Rhea" id="RHEA-COMP:10700"/>
        <dbReference type="ChEBI" id="CHEBI:15378"/>
        <dbReference type="ChEBI" id="CHEBI:17359"/>
        <dbReference type="ChEBI" id="CHEBI:29950"/>
        <dbReference type="ChEBI" id="CHEBI:50058"/>
        <dbReference type="ChEBI" id="CHEBI:58243"/>
        <dbReference type="ChEBI" id="CHEBI:456215"/>
        <dbReference type="EC" id="1.8.4.10"/>
    </reaction>
</comment>
<evidence type="ECO:0000256" key="4">
    <source>
        <dbReference type="HAMAP-Rule" id="MF_00063"/>
    </source>
</evidence>
<dbReference type="InterPro" id="IPR004511">
    <property type="entry name" value="PAPS/APS_Rdtase"/>
</dbReference>
<feature type="binding site" evidence="4">
    <location>
        <position position="144"/>
    </location>
    <ligand>
        <name>[4Fe-4S] cluster</name>
        <dbReference type="ChEBI" id="CHEBI:49883"/>
    </ligand>
</feature>
<evidence type="ECO:0000256" key="3">
    <source>
        <dbReference type="ARBA" id="ARBA00024327"/>
    </source>
</evidence>
<reference evidence="8" key="1">
    <citation type="journal article" date="2019" name="Int. J. Syst. Evol. Microbiol.">
        <title>The Global Catalogue of Microorganisms (GCM) 10K type strain sequencing project: providing services to taxonomists for standard genome sequencing and annotation.</title>
        <authorList>
            <consortium name="The Broad Institute Genomics Platform"/>
            <consortium name="The Broad Institute Genome Sequencing Center for Infectious Disease"/>
            <person name="Wu L."/>
            <person name="Ma J."/>
        </authorList>
    </citation>
    <scope>NUCLEOTIDE SEQUENCE [LARGE SCALE GENOMIC DNA]</scope>
    <source>
        <strain evidence="8">JCM 18961</strain>
    </source>
</reference>
<evidence type="ECO:0000259" key="6">
    <source>
        <dbReference type="Pfam" id="PF01507"/>
    </source>
</evidence>
<keyword evidence="8" id="KW-1185">Reference proteome</keyword>
<sequence>MTAATTHTRDVDSSAGADELRALAARAEKRFAALEAQGARASYEEKVELSREVLRWAADTFGDRLTVASSMGDEVLVHLVGTTVPGADVFFLDTGYHFAETLGTRDAYQAMLPLRIRTILPLLTVPQQDERYGAKLHDRDPNACCAMRKVEPLNRALSTHDAWVTGMRRVDAPTRTDIGLVGWDAARDMVKLNPIAGWTDQDVDRYVEEHGVFLNPLRQEGYASIGCAPCTRPVAEGEDPRAGRWAGKDKTECGLHT</sequence>
<keyword evidence="4" id="KW-0411">Iron-sulfur</keyword>
<name>A0ABP8YHX8_9MICO</name>
<feature type="domain" description="Phosphoadenosine phosphosulphate reductase" evidence="6">
    <location>
        <begin position="67"/>
        <end position="233"/>
    </location>
</feature>
<feature type="binding site" evidence="4">
    <location>
        <position position="227"/>
    </location>
    <ligand>
        <name>[4Fe-4S] cluster</name>
        <dbReference type="ChEBI" id="CHEBI:49883"/>
    </ligand>
</feature>
<keyword evidence="4" id="KW-0479">Metal-binding</keyword>
<dbReference type="NCBIfam" id="NF002537">
    <property type="entry name" value="PRK02090.1"/>
    <property type="match status" value="1"/>
</dbReference>
<dbReference type="EC" id="1.8.4.10" evidence="4"/>
<dbReference type="PANTHER" id="PTHR46509:SF1">
    <property type="entry name" value="PHOSPHOADENOSINE PHOSPHOSULFATE REDUCTASE"/>
    <property type="match status" value="1"/>
</dbReference>
<dbReference type="CDD" id="cd23945">
    <property type="entry name" value="PAPS_reductase"/>
    <property type="match status" value="1"/>
</dbReference>
<dbReference type="RefSeq" id="WP_345504878.1">
    <property type="nucleotide sequence ID" value="NZ_BAABLO010000012.1"/>
</dbReference>
<proteinExistence type="inferred from homology"/>
<feature type="binding site" evidence="4">
    <location>
        <position position="145"/>
    </location>
    <ligand>
        <name>[4Fe-4S] cluster</name>
        <dbReference type="ChEBI" id="CHEBI:49883"/>
    </ligand>
</feature>
<dbReference type="SUPFAM" id="SSF52402">
    <property type="entry name" value="Adenine nucleotide alpha hydrolases-like"/>
    <property type="match status" value="1"/>
</dbReference>
<evidence type="ECO:0000256" key="5">
    <source>
        <dbReference type="SAM" id="MobiDB-lite"/>
    </source>
</evidence>
<dbReference type="PIRSF" id="PIRSF000857">
    <property type="entry name" value="PAPS_reductase"/>
    <property type="match status" value="1"/>
</dbReference>
<keyword evidence="4" id="KW-0408">Iron</keyword>
<comment type="similarity">
    <text evidence="1 4">Belongs to the PAPS reductase family. CysH subfamily.</text>
</comment>
<dbReference type="PANTHER" id="PTHR46509">
    <property type="entry name" value="PHOSPHOADENOSINE PHOSPHOSULFATE REDUCTASE"/>
    <property type="match status" value="1"/>
</dbReference>
<evidence type="ECO:0000256" key="2">
    <source>
        <dbReference type="ARBA" id="ARBA00023002"/>
    </source>
</evidence>
<dbReference type="InterPro" id="IPR014729">
    <property type="entry name" value="Rossmann-like_a/b/a_fold"/>
</dbReference>
<comment type="cofactor">
    <cofactor evidence="4">
        <name>[4Fe-4S] cluster</name>
        <dbReference type="ChEBI" id="CHEBI:49883"/>
    </cofactor>
    <text evidence="4">Binds 1 [4Fe-4S] cluster per subunit.</text>
</comment>
<feature type="binding site" evidence="4">
    <location>
        <position position="230"/>
    </location>
    <ligand>
        <name>[4Fe-4S] cluster</name>
        <dbReference type="ChEBI" id="CHEBI:49883"/>
    </ligand>
</feature>
<keyword evidence="2 4" id="KW-0560">Oxidoreductase</keyword>
<dbReference type="NCBIfam" id="TIGR00434">
    <property type="entry name" value="cysH"/>
    <property type="match status" value="1"/>
</dbReference>
<dbReference type="Pfam" id="PF01507">
    <property type="entry name" value="PAPS_reduct"/>
    <property type="match status" value="1"/>
</dbReference>
<dbReference type="Gene3D" id="3.40.50.620">
    <property type="entry name" value="HUPs"/>
    <property type="match status" value="1"/>
</dbReference>
<evidence type="ECO:0000313" key="8">
    <source>
        <dbReference type="Proteomes" id="UP001500556"/>
    </source>
</evidence>
<feature type="region of interest" description="Disordered" evidence="5">
    <location>
        <begin position="236"/>
        <end position="257"/>
    </location>
</feature>
<accession>A0ABP8YHX8</accession>
<comment type="caution">
    <text evidence="7">The sequence shown here is derived from an EMBL/GenBank/DDBJ whole genome shotgun (WGS) entry which is preliminary data.</text>
</comment>
<dbReference type="InterPro" id="IPR002500">
    <property type="entry name" value="PAPS_reduct_dom"/>
</dbReference>